<dbReference type="GO" id="GO:0016740">
    <property type="term" value="F:transferase activity"/>
    <property type="evidence" value="ECO:0007669"/>
    <property type="project" value="UniProtKB-KW"/>
</dbReference>
<reference evidence="20" key="1">
    <citation type="journal article" date="2014" name="Int. J. Syst. Evol. Microbiol.">
        <title>Complete genome sequence of Corynebacterium casei LMG S-19264T (=DSM 44701T), isolated from a smear-ripened cheese.</title>
        <authorList>
            <consortium name="US DOE Joint Genome Institute (JGI-PGF)"/>
            <person name="Walter F."/>
            <person name="Albersmeier A."/>
            <person name="Kalinowski J."/>
            <person name="Ruckert C."/>
        </authorList>
    </citation>
    <scope>NUCLEOTIDE SEQUENCE</scope>
    <source>
        <strain evidence="20">KCTC 12343</strain>
    </source>
</reference>
<proteinExistence type="inferred from homology"/>
<evidence type="ECO:0000256" key="10">
    <source>
        <dbReference type="ARBA" id="ARBA00023004"/>
    </source>
</evidence>
<evidence type="ECO:0000256" key="15">
    <source>
        <dbReference type="PIRSR" id="PIRSR038455-1"/>
    </source>
</evidence>
<feature type="chain" id="PRO_5044602041" description="SoxAX cytochrome complex subunit A" evidence="18">
    <location>
        <begin position="28"/>
        <end position="258"/>
    </location>
</feature>
<keyword evidence="3 14" id="KW-0813">Transport</keyword>
<dbReference type="SUPFAM" id="SSF46626">
    <property type="entry name" value="Cytochrome c"/>
    <property type="match status" value="2"/>
</dbReference>
<accession>A0A411X6J5</accession>
<evidence type="ECO:0000313" key="20">
    <source>
        <dbReference type="EMBL" id="GGY29072.1"/>
    </source>
</evidence>
<dbReference type="GO" id="GO:0046872">
    <property type="term" value="F:metal ion binding"/>
    <property type="evidence" value="ECO:0007669"/>
    <property type="project" value="UniProtKB-KW"/>
</dbReference>
<evidence type="ECO:0000256" key="14">
    <source>
        <dbReference type="PIRNR" id="PIRNR038455"/>
    </source>
</evidence>
<gene>
    <name evidence="21" type="primary">soxA</name>
    <name evidence="21" type="ORF">EYF70_30445</name>
    <name evidence="20" type="ORF">GCM10007387_09140</name>
</gene>
<reference evidence="20" key="3">
    <citation type="submission" date="2022-12" db="EMBL/GenBank/DDBJ databases">
        <authorList>
            <person name="Sun Q."/>
            <person name="Kim S."/>
        </authorList>
    </citation>
    <scope>NUCLEOTIDE SEQUENCE</scope>
    <source>
        <strain evidence="20">KCTC 12343</strain>
    </source>
</reference>
<dbReference type="EC" id="2.8.5.2" evidence="14"/>
<dbReference type="GO" id="GO:0070069">
    <property type="term" value="C:cytochrome complex"/>
    <property type="evidence" value="ECO:0007669"/>
    <property type="project" value="InterPro"/>
</dbReference>
<evidence type="ECO:0000256" key="2">
    <source>
        <dbReference type="ARBA" id="ARBA00011530"/>
    </source>
</evidence>
<feature type="binding site" description="axial binding residue" evidence="17">
    <location>
        <position position="111"/>
    </location>
    <ligand>
        <name>heme c</name>
        <dbReference type="ChEBI" id="CHEBI:61717"/>
        <label>1</label>
    </ligand>
    <ligandPart>
        <name>Fe</name>
        <dbReference type="ChEBI" id="CHEBI:18248"/>
    </ligandPart>
</feature>
<comment type="catalytic activity">
    <reaction evidence="13 14">
        <text>S-sulfanyl-L-cysteinyl-[SoxY protein] + thiosulfate + 2 Fe(III)-[cytochrome c] = S-(2-sulfodisulfanyl)-L-cysteinyl-[SoxY protein] + 2 Fe(II)-[cytochrome c] + 2 H(+)</text>
        <dbReference type="Rhea" id="RHEA:51224"/>
        <dbReference type="Rhea" id="RHEA-COMP:10350"/>
        <dbReference type="Rhea" id="RHEA-COMP:14399"/>
        <dbReference type="Rhea" id="RHEA-COMP:14689"/>
        <dbReference type="Rhea" id="RHEA-COMP:14690"/>
        <dbReference type="ChEBI" id="CHEBI:15378"/>
        <dbReference type="ChEBI" id="CHEBI:29033"/>
        <dbReference type="ChEBI" id="CHEBI:29034"/>
        <dbReference type="ChEBI" id="CHEBI:33542"/>
        <dbReference type="ChEBI" id="CHEBI:61963"/>
        <dbReference type="ChEBI" id="CHEBI:140664"/>
        <dbReference type="EC" id="2.8.5.2"/>
    </reaction>
</comment>
<keyword evidence="9 14" id="KW-0249">Electron transport</keyword>
<dbReference type="EMBL" id="BMWV01000001">
    <property type="protein sequence ID" value="GGY29072.1"/>
    <property type="molecule type" value="Genomic_DNA"/>
</dbReference>
<dbReference type="NCBIfam" id="TIGR04484">
    <property type="entry name" value="thiosulf_SoxA"/>
    <property type="match status" value="1"/>
</dbReference>
<dbReference type="Pfam" id="PF21342">
    <property type="entry name" value="SoxA-TsdA_cyt-c"/>
    <property type="match status" value="2"/>
</dbReference>
<evidence type="ECO:0000256" key="5">
    <source>
        <dbReference type="ARBA" id="ARBA00022679"/>
    </source>
</evidence>
<feature type="binding site" evidence="16">
    <location>
        <position position="215"/>
    </location>
    <ligand>
        <name>substrate</name>
    </ligand>
</feature>
<keyword evidence="22" id="KW-1185">Reference proteome</keyword>
<evidence type="ECO:0000313" key="23">
    <source>
        <dbReference type="Proteomes" id="UP000628442"/>
    </source>
</evidence>
<evidence type="ECO:0000256" key="6">
    <source>
        <dbReference type="ARBA" id="ARBA00022723"/>
    </source>
</evidence>
<organism evidence="20 23">
    <name type="scientific">Pseudoduganella albidiflava</name>
    <dbReference type="NCBI Taxonomy" id="321983"/>
    <lineage>
        <taxon>Bacteria</taxon>
        <taxon>Pseudomonadati</taxon>
        <taxon>Pseudomonadota</taxon>
        <taxon>Betaproteobacteria</taxon>
        <taxon>Burkholderiales</taxon>
        <taxon>Oxalobacteraceae</taxon>
        <taxon>Telluria group</taxon>
        <taxon>Pseudoduganella</taxon>
    </lineage>
</organism>
<comment type="similarity">
    <text evidence="11 14">Belongs to the SoxA family.</text>
</comment>
<comment type="catalytic activity">
    <reaction evidence="12 14">
        <text>L-cysteinyl-[SoxY protein] + thiosulfate + 2 Fe(III)-[cytochrome c] = S-sulfosulfanyl-L-cysteinyl-[SoxY protein] + 2 Fe(II)-[cytochrome c] + 2 H(+)</text>
        <dbReference type="Rhea" id="RHEA:56720"/>
        <dbReference type="Rhea" id="RHEA-COMP:10350"/>
        <dbReference type="Rhea" id="RHEA-COMP:14328"/>
        <dbReference type="Rhea" id="RHEA-COMP:14399"/>
        <dbReference type="Rhea" id="RHEA-COMP:14691"/>
        <dbReference type="ChEBI" id="CHEBI:15378"/>
        <dbReference type="ChEBI" id="CHEBI:29033"/>
        <dbReference type="ChEBI" id="CHEBI:29034"/>
        <dbReference type="ChEBI" id="CHEBI:29950"/>
        <dbReference type="ChEBI" id="CHEBI:33542"/>
        <dbReference type="ChEBI" id="CHEBI:139321"/>
        <dbReference type="EC" id="2.8.5.2"/>
    </reaction>
</comment>
<evidence type="ECO:0000256" key="3">
    <source>
        <dbReference type="ARBA" id="ARBA00022448"/>
    </source>
</evidence>
<evidence type="ECO:0000256" key="11">
    <source>
        <dbReference type="ARBA" id="ARBA00025746"/>
    </source>
</evidence>
<feature type="binding site" description="axial binding residue" evidence="17">
    <location>
        <position position="77"/>
    </location>
    <ligand>
        <name>heme c</name>
        <dbReference type="ChEBI" id="CHEBI:61717"/>
        <label>1</label>
    </ligand>
    <ligandPart>
        <name>Fe</name>
        <dbReference type="ChEBI" id="CHEBI:18248"/>
    </ligandPart>
</feature>
<evidence type="ECO:0000256" key="8">
    <source>
        <dbReference type="ARBA" id="ARBA00022764"/>
    </source>
</evidence>
<protein>
    <recommendedName>
        <fullName evidence="14">SoxAX cytochrome complex subunit A</fullName>
        <ecNumber evidence="14">2.8.5.2</ecNumber>
    </recommendedName>
    <alternativeName>
        <fullName evidence="14">Protein SoxA</fullName>
    </alternativeName>
    <alternativeName>
        <fullName evidence="14">Sulfur oxidizing protein A</fullName>
    </alternativeName>
    <alternativeName>
        <fullName evidence="14">Thiosulfate-oxidizing multienzyme system protein SoxA</fullName>
    </alternativeName>
</protein>
<dbReference type="GO" id="GO:0042597">
    <property type="term" value="C:periplasmic space"/>
    <property type="evidence" value="ECO:0007669"/>
    <property type="project" value="UniProtKB-SubCell"/>
</dbReference>
<feature type="binding site" description="covalent" evidence="16">
    <location>
        <position position="73"/>
    </location>
    <ligand>
        <name>heme c</name>
        <dbReference type="ChEBI" id="CHEBI:61717"/>
        <label>1</label>
    </ligand>
</feature>
<dbReference type="InterPro" id="IPR009056">
    <property type="entry name" value="Cyt_c-like_dom"/>
</dbReference>
<dbReference type="GO" id="GO:0009055">
    <property type="term" value="F:electron transfer activity"/>
    <property type="evidence" value="ECO:0007669"/>
    <property type="project" value="InterPro"/>
</dbReference>
<feature type="active site" description="Cysteine persulfide intermediate" evidence="15">
    <location>
        <position position="219"/>
    </location>
</feature>
<dbReference type="Proteomes" id="UP000292307">
    <property type="component" value="Chromosome"/>
</dbReference>
<dbReference type="PIRSF" id="PIRSF038455">
    <property type="entry name" value="SoxA"/>
    <property type="match status" value="1"/>
</dbReference>
<evidence type="ECO:0000256" key="4">
    <source>
        <dbReference type="ARBA" id="ARBA00022617"/>
    </source>
</evidence>
<keyword evidence="8 14" id="KW-0574">Periplasm</keyword>
<evidence type="ECO:0000256" key="13">
    <source>
        <dbReference type="ARBA" id="ARBA00048423"/>
    </source>
</evidence>
<dbReference type="InterPro" id="IPR036909">
    <property type="entry name" value="Cyt_c-like_dom_sf"/>
</dbReference>
<dbReference type="OrthoDB" id="9808312at2"/>
<evidence type="ECO:0000256" key="9">
    <source>
        <dbReference type="ARBA" id="ARBA00022982"/>
    </source>
</evidence>
<evidence type="ECO:0000313" key="22">
    <source>
        <dbReference type="Proteomes" id="UP000292307"/>
    </source>
</evidence>
<evidence type="ECO:0000313" key="21">
    <source>
        <dbReference type="EMBL" id="QBI04666.1"/>
    </source>
</evidence>
<keyword evidence="4 14" id="KW-0349">Heme</keyword>
<dbReference type="Gene3D" id="1.10.760.10">
    <property type="entry name" value="Cytochrome c-like domain"/>
    <property type="match status" value="2"/>
</dbReference>
<feature type="domain" description="Cytochrome c" evidence="19">
    <location>
        <begin position="154"/>
        <end position="246"/>
    </location>
</feature>
<evidence type="ECO:0000256" key="7">
    <source>
        <dbReference type="ARBA" id="ARBA00022729"/>
    </source>
</evidence>
<dbReference type="InterPro" id="IPR025710">
    <property type="entry name" value="SoxA"/>
</dbReference>
<keyword evidence="6 14" id="KW-0479">Metal-binding</keyword>
<dbReference type="Proteomes" id="UP000628442">
    <property type="component" value="Unassembled WGS sequence"/>
</dbReference>
<keyword evidence="7 18" id="KW-0732">Signal</keyword>
<sequence>MKAMKPAAAALLVMTLAALAASAQAFAPDLRKSGSEFMGESTRAMQRDDTQNPAMLWVANGEAAWNAGAKNSCASCHGEAKASMRGVAARFPAFDKAAGRVITLGQRIEQCRVGKQGLPASKPDADELLALQSYIALQSRGMPVAPPRDAGTRASAERGRQLFNQRIGQLNMSCAQCHDANWGRKLAGATIPQGHANAYPIYRLEWQGMGSLQRRLRNCMTGVRAAVPPPDAQDLVDLEAWLALRAEGMTMESPGVRP</sequence>
<keyword evidence="5 14" id="KW-0808">Transferase</keyword>
<feature type="binding site" description="covalent" evidence="16">
    <location>
        <position position="174"/>
    </location>
    <ligand>
        <name>heme c</name>
        <dbReference type="ChEBI" id="CHEBI:61717"/>
        <label>2</label>
    </ligand>
</feature>
<dbReference type="GO" id="GO:0019417">
    <property type="term" value="P:sulfur oxidation"/>
    <property type="evidence" value="ECO:0007669"/>
    <property type="project" value="InterPro"/>
</dbReference>
<dbReference type="RefSeq" id="WP_131148727.1">
    <property type="nucleotide sequence ID" value="NZ_BMWV01000001.1"/>
</dbReference>
<feature type="binding site" description="axial binding residue" evidence="17">
    <location>
        <position position="178"/>
    </location>
    <ligand>
        <name>heme c</name>
        <dbReference type="ChEBI" id="CHEBI:61717"/>
        <label>2</label>
    </ligand>
    <ligandPart>
        <name>Fe</name>
        <dbReference type="ChEBI" id="CHEBI:18248"/>
    </ligandPart>
</feature>
<comment type="subcellular location">
    <subcellularLocation>
        <location evidence="1 14">Periplasm</location>
    </subcellularLocation>
</comment>
<feature type="domain" description="Cytochrome c" evidence="19">
    <location>
        <begin position="56"/>
        <end position="139"/>
    </location>
</feature>
<feature type="binding site" description="covalent" evidence="16">
    <location>
        <position position="177"/>
    </location>
    <ligand>
        <name>heme c</name>
        <dbReference type="ChEBI" id="CHEBI:61717"/>
        <label>2</label>
    </ligand>
</feature>
<comment type="subunit">
    <text evidence="2 14">Heterodimer of SoxA and SoxX.</text>
</comment>
<feature type="binding site" description="axial binding residue" evidence="17">
    <location>
        <position position="219"/>
    </location>
    <ligand>
        <name>heme c</name>
        <dbReference type="ChEBI" id="CHEBI:61717"/>
        <label>2</label>
    </ligand>
    <ligandPart>
        <name>Fe</name>
        <dbReference type="ChEBI" id="CHEBI:18248"/>
    </ligandPart>
</feature>
<comment type="cofactor">
    <cofactor evidence="16">
        <name>heme</name>
        <dbReference type="ChEBI" id="CHEBI:30413"/>
    </cofactor>
    <text evidence="16">Binds 2 heme groups per subunit.</text>
</comment>
<reference evidence="21 22" key="2">
    <citation type="submission" date="2019-02" db="EMBL/GenBank/DDBJ databases">
        <title>Draft Genome Sequences of Six Type Strains of the Genus Massilia.</title>
        <authorList>
            <person name="Miess H."/>
            <person name="Frediansyhah A."/>
            <person name="Gross H."/>
        </authorList>
    </citation>
    <scope>NUCLEOTIDE SEQUENCE [LARGE SCALE GENOMIC DNA]</scope>
    <source>
        <strain evidence="21 22">DSM 17472</strain>
    </source>
</reference>
<dbReference type="GO" id="GO:0016669">
    <property type="term" value="F:oxidoreductase activity, acting on a sulfur group of donors, cytochrome as acceptor"/>
    <property type="evidence" value="ECO:0007669"/>
    <property type="project" value="InterPro"/>
</dbReference>
<evidence type="ECO:0000256" key="17">
    <source>
        <dbReference type="PIRSR" id="PIRSR038455-3"/>
    </source>
</evidence>
<dbReference type="EMBL" id="CP036401">
    <property type="protein sequence ID" value="QBI04666.1"/>
    <property type="molecule type" value="Genomic_DNA"/>
</dbReference>
<name>A0A411X6J5_9BURK</name>
<feature type="binding site" description="covalent" evidence="16">
    <location>
        <position position="76"/>
    </location>
    <ligand>
        <name>heme c</name>
        <dbReference type="ChEBI" id="CHEBI:61717"/>
        <label>1</label>
    </ligand>
</feature>
<dbReference type="PROSITE" id="PS51007">
    <property type="entry name" value="CYTC"/>
    <property type="match status" value="2"/>
</dbReference>
<evidence type="ECO:0000256" key="1">
    <source>
        <dbReference type="ARBA" id="ARBA00004418"/>
    </source>
</evidence>
<dbReference type="AlphaFoldDB" id="A0A411X6J5"/>
<evidence type="ECO:0000259" key="19">
    <source>
        <dbReference type="PROSITE" id="PS51007"/>
    </source>
</evidence>
<evidence type="ECO:0000256" key="12">
    <source>
        <dbReference type="ARBA" id="ARBA00048077"/>
    </source>
</evidence>
<feature type="signal peptide" evidence="18">
    <location>
        <begin position="1"/>
        <end position="27"/>
    </location>
</feature>
<dbReference type="GO" id="GO:0020037">
    <property type="term" value="F:heme binding"/>
    <property type="evidence" value="ECO:0007669"/>
    <property type="project" value="InterPro"/>
</dbReference>
<keyword evidence="10 14" id="KW-0408">Iron</keyword>
<evidence type="ECO:0000256" key="16">
    <source>
        <dbReference type="PIRSR" id="PIRSR038455-2"/>
    </source>
</evidence>
<evidence type="ECO:0000256" key="18">
    <source>
        <dbReference type="SAM" id="SignalP"/>
    </source>
</evidence>